<evidence type="ECO:0000313" key="1">
    <source>
        <dbReference type="EMBL" id="KAG2399842.1"/>
    </source>
</evidence>
<name>A0A8T0KLB8_PHAAN</name>
<accession>A0A8T0KLB8</accession>
<dbReference type="AlphaFoldDB" id="A0A8T0KLB8"/>
<dbReference type="Proteomes" id="UP000743370">
    <property type="component" value="Unassembled WGS sequence"/>
</dbReference>
<dbReference type="SUPFAM" id="SSF53300">
    <property type="entry name" value="vWA-like"/>
    <property type="match status" value="1"/>
</dbReference>
<sequence>MYVCRAGLGWAGENLASFDWEAPCTVYRIVLSVTTGLLGACNPRIGARIIALVCGPCTEGPGSVGVAEIKVAVEKTGGLVVLSEI</sequence>
<gene>
    <name evidence="1" type="ORF">HKW66_Vig0103050</name>
</gene>
<protein>
    <submittedName>
        <fullName evidence="1">Uncharacterized protein</fullName>
    </submittedName>
</protein>
<comment type="caution">
    <text evidence="1">The sequence shown here is derived from an EMBL/GenBank/DDBJ whole genome shotgun (WGS) entry which is preliminary data.</text>
</comment>
<organism evidence="1 2">
    <name type="scientific">Phaseolus angularis</name>
    <name type="common">Azuki bean</name>
    <name type="synonym">Vigna angularis</name>
    <dbReference type="NCBI Taxonomy" id="3914"/>
    <lineage>
        <taxon>Eukaryota</taxon>
        <taxon>Viridiplantae</taxon>
        <taxon>Streptophyta</taxon>
        <taxon>Embryophyta</taxon>
        <taxon>Tracheophyta</taxon>
        <taxon>Spermatophyta</taxon>
        <taxon>Magnoliopsida</taxon>
        <taxon>eudicotyledons</taxon>
        <taxon>Gunneridae</taxon>
        <taxon>Pentapetalae</taxon>
        <taxon>rosids</taxon>
        <taxon>fabids</taxon>
        <taxon>Fabales</taxon>
        <taxon>Fabaceae</taxon>
        <taxon>Papilionoideae</taxon>
        <taxon>50 kb inversion clade</taxon>
        <taxon>NPAAA clade</taxon>
        <taxon>indigoferoid/millettioid clade</taxon>
        <taxon>Phaseoleae</taxon>
        <taxon>Vigna</taxon>
    </lineage>
</organism>
<proteinExistence type="predicted"/>
<dbReference type="Gene3D" id="3.40.50.410">
    <property type="entry name" value="von Willebrand factor, type A domain"/>
    <property type="match status" value="1"/>
</dbReference>
<reference evidence="1 2" key="1">
    <citation type="submission" date="2020-05" db="EMBL/GenBank/DDBJ databases">
        <title>Vigna angularis (adzuki bean) Var. LongXiaoDou No. 4 denovo assembly.</title>
        <authorList>
            <person name="Xiang H."/>
        </authorList>
    </citation>
    <scope>NUCLEOTIDE SEQUENCE [LARGE SCALE GENOMIC DNA]</scope>
    <source>
        <tissue evidence="1">Leaf</tissue>
    </source>
</reference>
<dbReference type="InterPro" id="IPR036465">
    <property type="entry name" value="vWFA_dom_sf"/>
</dbReference>
<evidence type="ECO:0000313" key="2">
    <source>
        <dbReference type="Proteomes" id="UP000743370"/>
    </source>
</evidence>
<dbReference type="EMBL" id="JABFOF010000004">
    <property type="protein sequence ID" value="KAG2399842.1"/>
    <property type="molecule type" value="Genomic_DNA"/>
</dbReference>